<dbReference type="OrthoDB" id="407658at2759"/>
<dbReference type="EMBL" id="CAJFDH010000003">
    <property type="protein sequence ID" value="CAD5213491.1"/>
    <property type="molecule type" value="Genomic_DNA"/>
</dbReference>
<evidence type="ECO:0008006" key="4">
    <source>
        <dbReference type="Google" id="ProtNLM"/>
    </source>
</evidence>
<dbReference type="Gene3D" id="3.90.550.10">
    <property type="entry name" value="Spore Coat Polysaccharide Biosynthesis Protein SpsA, Chain A"/>
    <property type="match status" value="1"/>
</dbReference>
<dbReference type="PANTHER" id="PTHR31562">
    <property type="entry name" value="PROTEIN CBG18972"/>
    <property type="match status" value="1"/>
</dbReference>
<sequence>MRNIFHAWISNYKNVVISILSLIILLLLYFRQPNVVYMMDKSSNKVILPFGSGKRHDMGECKPIYGKVGVFVAFRKAQYDTKYKIAQDTLHCYLKGTNYEAFFVEIFDDPEVQKHCHHEEIFFLKHCAASVYLKKVDWLLVLDADTMVANPNHCIEEYIDERVNVILYNRFFNHEIMSANYLVKNTQFGHDFLMGWADYQYKKPNSFNAADNGALHIHVLETVLPQAKPEIATCLEMWGEGKDYDEYLAYVHCVRYMLGANRLFPGKIRILKRGLGMARDGFLAVDKFCDNDFMFHGHKQNEIGEGGWESPFERPVNVSQCGAHYEGWYWRNNKRVACTEVQQHLRSFESGYDAPNVSRVIPFLDRNDVGQCWPYCDFN</sequence>
<protein>
    <recommendedName>
        <fullName evidence="4">Glycosyltransferase family 92 protein</fullName>
    </recommendedName>
</protein>
<keyword evidence="3" id="KW-1185">Reference proteome</keyword>
<keyword evidence="1" id="KW-1133">Transmembrane helix</keyword>
<dbReference type="Proteomes" id="UP000783686">
    <property type="component" value="Unassembled WGS sequence"/>
</dbReference>
<evidence type="ECO:0000313" key="3">
    <source>
        <dbReference type="Proteomes" id="UP000614601"/>
    </source>
</evidence>
<comment type="caution">
    <text evidence="2">The sequence shown here is derived from an EMBL/GenBank/DDBJ whole genome shotgun (WGS) entry which is preliminary data.</text>
</comment>
<dbReference type="Proteomes" id="UP000614601">
    <property type="component" value="Unassembled WGS sequence"/>
</dbReference>
<keyword evidence="1" id="KW-0472">Membrane</keyword>
<gene>
    <name evidence="2" type="ORF">BOKJ2_LOCUS5119</name>
</gene>
<dbReference type="Pfam" id="PF03314">
    <property type="entry name" value="DUF273"/>
    <property type="match status" value="1"/>
</dbReference>
<dbReference type="InterPro" id="IPR004988">
    <property type="entry name" value="DUF273"/>
</dbReference>
<organism evidence="2 3">
    <name type="scientific">Bursaphelenchus okinawaensis</name>
    <dbReference type="NCBI Taxonomy" id="465554"/>
    <lineage>
        <taxon>Eukaryota</taxon>
        <taxon>Metazoa</taxon>
        <taxon>Ecdysozoa</taxon>
        <taxon>Nematoda</taxon>
        <taxon>Chromadorea</taxon>
        <taxon>Rhabditida</taxon>
        <taxon>Tylenchina</taxon>
        <taxon>Tylenchomorpha</taxon>
        <taxon>Aphelenchoidea</taxon>
        <taxon>Aphelenchoididae</taxon>
        <taxon>Bursaphelenchus</taxon>
    </lineage>
</organism>
<dbReference type="AlphaFoldDB" id="A0A811KBI2"/>
<dbReference type="InterPro" id="IPR029044">
    <property type="entry name" value="Nucleotide-diphossugar_trans"/>
</dbReference>
<accession>A0A811KBI2</accession>
<keyword evidence="1" id="KW-0812">Transmembrane</keyword>
<name>A0A811KBI2_9BILA</name>
<proteinExistence type="predicted"/>
<evidence type="ECO:0000313" key="2">
    <source>
        <dbReference type="EMBL" id="CAD5213491.1"/>
    </source>
</evidence>
<dbReference type="EMBL" id="CAJFCW020000003">
    <property type="protein sequence ID" value="CAG9100974.1"/>
    <property type="molecule type" value="Genomic_DNA"/>
</dbReference>
<feature type="transmembrane region" description="Helical" evidence="1">
    <location>
        <begin position="12"/>
        <end position="30"/>
    </location>
</feature>
<evidence type="ECO:0000256" key="1">
    <source>
        <dbReference type="SAM" id="Phobius"/>
    </source>
</evidence>
<reference evidence="2" key="1">
    <citation type="submission" date="2020-09" db="EMBL/GenBank/DDBJ databases">
        <authorList>
            <person name="Kikuchi T."/>
        </authorList>
    </citation>
    <scope>NUCLEOTIDE SEQUENCE</scope>
    <source>
        <strain evidence="2">SH1</strain>
    </source>
</reference>
<dbReference type="PANTHER" id="PTHR31562:SF8">
    <property type="entry name" value="ALPHA-1,6-MANNOSYLTRANSFERASE"/>
    <property type="match status" value="1"/>
</dbReference>